<evidence type="ECO:0000256" key="8">
    <source>
        <dbReference type="SAM" id="Phobius"/>
    </source>
</evidence>
<dbReference type="Pfam" id="PF07885">
    <property type="entry name" value="Ion_trans_2"/>
    <property type="match status" value="1"/>
</dbReference>
<evidence type="ECO:0000259" key="9">
    <source>
        <dbReference type="Pfam" id="PF07885"/>
    </source>
</evidence>
<feature type="domain" description="Potassium channel" evidence="9">
    <location>
        <begin position="31"/>
        <end position="102"/>
    </location>
</feature>
<evidence type="ECO:0000256" key="4">
    <source>
        <dbReference type="ARBA" id="ARBA00022989"/>
    </source>
</evidence>
<gene>
    <name evidence="10" type="ORF">OEZ71_11255</name>
</gene>
<name>A0ABT2ZP04_9RHOB</name>
<evidence type="ECO:0000256" key="5">
    <source>
        <dbReference type="ARBA" id="ARBA00023065"/>
    </source>
</evidence>
<evidence type="ECO:0000256" key="2">
    <source>
        <dbReference type="ARBA" id="ARBA00022448"/>
    </source>
</evidence>
<keyword evidence="5" id="KW-0406">Ion transport</keyword>
<comment type="subcellular location">
    <subcellularLocation>
        <location evidence="1">Membrane</location>
        <topology evidence="1">Multi-pass membrane protein</topology>
    </subcellularLocation>
</comment>
<dbReference type="InterPro" id="IPR013099">
    <property type="entry name" value="K_chnl_dom"/>
</dbReference>
<dbReference type="PANTHER" id="PTHR11003">
    <property type="entry name" value="POTASSIUM CHANNEL, SUBFAMILY K"/>
    <property type="match status" value="1"/>
</dbReference>
<evidence type="ECO:0000313" key="10">
    <source>
        <dbReference type="EMBL" id="MCV2872870.1"/>
    </source>
</evidence>
<dbReference type="InterPro" id="IPR003280">
    <property type="entry name" value="2pore_dom_K_chnl"/>
</dbReference>
<feature type="transmembrane region" description="Helical" evidence="8">
    <location>
        <begin position="49"/>
        <end position="69"/>
    </location>
</feature>
<dbReference type="EMBL" id="JAOWKZ010000003">
    <property type="protein sequence ID" value="MCV2872870.1"/>
    <property type="molecule type" value="Genomic_DNA"/>
</dbReference>
<keyword evidence="2" id="KW-0813">Transport</keyword>
<keyword evidence="6 8" id="KW-0472">Membrane</keyword>
<evidence type="ECO:0000256" key="1">
    <source>
        <dbReference type="ARBA" id="ARBA00004141"/>
    </source>
</evidence>
<dbReference type="SUPFAM" id="SSF81324">
    <property type="entry name" value="Voltage-gated potassium channels"/>
    <property type="match status" value="1"/>
</dbReference>
<feature type="transmembrane region" description="Helical" evidence="8">
    <location>
        <begin position="24"/>
        <end position="42"/>
    </location>
</feature>
<organism evidence="10 11">
    <name type="scientific">Albidovulum litorale</name>
    <dbReference type="NCBI Taxonomy" id="2984134"/>
    <lineage>
        <taxon>Bacteria</taxon>
        <taxon>Pseudomonadati</taxon>
        <taxon>Pseudomonadota</taxon>
        <taxon>Alphaproteobacteria</taxon>
        <taxon>Rhodobacterales</taxon>
        <taxon>Paracoccaceae</taxon>
        <taxon>Albidovulum</taxon>
    </lineage>
</organism>
<keyword evidence="7 10" id="KW-0407">Ion channel</keyword>
<evidence type="ECO:0000313" key="11">
    <source>
        <dbReference type="Proteomes" id="UP001652564"/>
    </source>
</evidence>
<keyword evidence="3 8" id="KW-0812">Transmembrane</keyword>
<feature type="transmembrane region" description="Helical" evidence="8">
    <location>
        <begin position="81"/>
        <end position="103"/>
    </location>
</feature>
<proteinExistence type="predicted"/>
<evidence type="ECO:0000256" key="7">
    <source>
        <dbReference type="ARBA" id="ARBA00023303"/>
    </source>
</evidence>
<dbReference type="Proteomes" id="UP001652564">
    <property type="component" value="Unassembled WGS sequence"/>
</dbReference>
<sequence>MISFFLTLIRLIKALVRGLRDPEFRAVVILAMLLILSGGLFYRWAEGWTFLDAIYFSVITLSTVGYGDLYPVTPIGKVFTIMYILVGIGVFVTLVTLMAKALLIDTKIERKADSSDADTSPDDKTG</sequence>
<reference evidence="10 11" key="1">
    <citation type="submission" date="2022-10" db="EMBL/GenBank/DDBJ databases">
        <title>Defluviimonas sp. nov., isolated from ocean surface sediments.</title>
        <authorList>
            <person name="He W."/>
            <person name="Wang L."/>
            <person name="Zhang D.-F."/>
        </authorList>
    </citation>
    <scope>NUCLEOTIDE SEQUENCE [LARGE SCALE GENOMIC DNA]</scope>
    <source>
        <strain evidence="10 11">WL0050</strain>
    </source>
</reference>
<dbReference type="Gene3D" id="1.10.287.70">
    <property type="match status" value="1"/>
</dbReference>
<evidence type="ECO:0000256" key="3">
    <source>
        <dbReference type="ARBA" id="ARBA00022692"/>
    </source>
</evidence>
<dbReference type="RefSeq" id="WP_263740095.1">
    <property type="nucleotide sequence ID" value="NZ_JAOWKZ010000003.1"/>
</dbReference>
<dbReference type="GO" id="GO:0034220">
    <property type="term" value="P:monoatomic ion transmembrane transport"/>
    <property type="evidence" value="ECO:0007669"/>
    <property type="project" value="UniProtKB-KW"/>
</dbReference>
<keyword evidence="11" id="KW-1185">Reference proteome</keyword>
<accession>A0ABT2ZP04</accession>
<comment type="caution">
    <text evidence="10">The sequence shown here is derived from an EMBL/GenBank/DDBJ whole genome shotgun (WGS) entry which is preliminary data.</text>
</comment>
<dbReference type="PANTHER" id="PTHR11003:SF291">
    <property type="entry name" value="IP11374P"/>
    <property type="match status" value="1"/>
</dbReference>
<keyword evidence="4 8" id="KW-1133">Transmembrane helix</keyword>
<evidence type="ECO:0000256" key="6">
    <source>
        <dbReference type="ARBA" id="ARBA00023136"/>
    </source>
</evidence>
<protein>
    <submittedName>
        <fullName evidence="10">Potassium channel family protein</fullName>
    </submittedName>
</protein>